<protein>
    <submittedName>
        <fullName evidence="2">DUF4145 domain-containing protein</fullName>
    </submittedName>
</protein>
<dbReference type="Pfam" id="PF13643">
    <property type="entry name" value="DUF4145"/>
    <property type="match status" value="1"/>
</dbReference>
<name>A0A942WTF0_VEIPA</name>
<evidence type="ECO:0000313" key="3">
    <source>
        <dbReference type="Proteomes" id="UP000778864"/>
    </source>
</evidence>
<evidence type="ECO:0000313" key="2">
    <source>
        <dbReference type="EMBL" id="MBS4892905.1"/>
    </source>
</evidence>
<comment type="caution">
    <text evidence="2">The sequence shown here is derived from an EMBL/GenBank/DDBJ whole genome shotgun (WGS) entry which is preliminary data.</text>
</comment>
<gene>
    <name evidence="2" type="ORF">KHZ90_03900</name>
</gene>
<dbReference type="AlphaFoldDB" id="A0A942WTF0"/>
<reference evidence="2" key="1">
    <citation type="submission" date="2021-02" db="EMBL/GenBank/DDBJ databases">
        <title>Infant gut strain persistence is associated with maternal origin, phylogeny, and functional potential including surface adhesion and iron acquisition.</title>
        <authorList>
            <person name="Lou Y.C."/>
        </authorList>
    </citation>
    <scope>NUCLEOTIDE SEQUENCE</scope>
    <source>
        <strain evidence="2">L3_108_031G1_dasL3_108_031G1_concoct_20</strain>
    </source>
</reference>
<feature type="domain" description="DUF4145" evidence="1">
    <location>
        <begin position="123"/>
        <end position="214"/>
    </location>
</feature>
<accession>A0A942WTF0</accession>
<evidence type="ECO:0000259" key="1">
    <source>
        <dbReference type="Pfam" id="PF13643"/>
    </source>
</evidence>
<dbReference type="RefSeq" id="WP_278466890.1">
    <property type="nucleotide sequence ID" value="NZ_JAGZMU010000002.1"/>
</dbReference>
<dbReference type="Proteomes" id="UP000778864">
    <property type="component" value="Unassembled WGS sequence"/>
</dbReference>
<sequence length="245" mass="28127">MSKFICPYCNNAVALTEETFTEYKITHKNAYIAKQVTLTFPNINEKQYLTIYNNYVKPSYLDNLATPIITILAYKCPNCDKETYKLIAKNNDGNSSNTIPIIPNSLARDYSNVVPSHIQEDYSEAYAILHLSPKASATLSRRCIQSMIRDYWKVTKKTLYQEIEAIKPNLNTLQTEAIDVLREIGNIGAHPNKDINTIIDINPEDAEKLIKLIEYFIKEWYIAKYEQTKLLKDVKSLGESKKSNQ</sequence>
<dbReference type="EMBL" id="JAGZMU010000002">
    <property type="protein sequence ID" value="MBS4892905.1"/>
    <property type="molecule type" value="Genomic_DNA"/>
</dbReference>
<dbReference type="InterPro" id="IPR025285">
    <property type="entry name" value="DUF4145"/>
</dbReference>
<organism evidence="2 3">
    <name type="scientific">Veillonella parvula</name>
    <name type="common">Staphylococcus parvulus</name>
    <dbReference type="NCBI Taxonomy" id="29466"/>
    <lineage>
        <taxon>Bacteria</taxon>
        <taxon>Bacillati</taxon>
        <taxon>Bacillota</taxon>
        <taxon>Negativicutes</taxon>
        <taxon>Veillonellales</taxon>
        <taxon>Veillonellaceae</taxon>
        <taxon>Veillonella</taxon>
    </lineage>
</organism>
<proteinExistence type="predicted"/>